<evidence type="ECO:0008006" key="3">
    <source>
        <dbReference type="Google" id="ProtNLM"/>
    </source>
</evidence>
<evidence type="ECO:0000313" key="1">
    <source>
        <dbReference type="EMBL" id="SKC52073.1"/>
    </source>
</evidence>
<protein>
    <recommendedName>
        <fullName evidence="3">HMA domain-containing protein</fullName>
    </recommendedName>
</protein>
<proteinExistence type="predicted"/>
<dbReference type="AlphaFoldDB" id="A0A1T5JLR4"/>
<dbReference type="SUPFAM" id="SSF55008">
    <property type="entry name" value="HMA, heavy metal-associated domain"/>
    <property type="match status" value="1"/>
</dbReference>
<keyword evidence="2" id="KW-1185">Reference proteome</keyword>
<sequence>MIILLFKTNLACSHDVDRVTQDLNQLTGKNNWSVDIGDEDKVLRILVNTDVTNEIFHLLNKNGYTCEPLK</sequence>
<dbReference type="InterPro" id="IPR036163">
    <property type="entry name" value="HMA_dom_sf"/>
</dbReference>
<dbReference type="OrthoDB" id="1036397at2"/>
<evidence type="ECO:0000313" key="2">
    <source>
        <dbReference type="Proteomes" id="UP000190961"/>
    </source>
</evidence>
<name>A0A1T5JLR4_9BACT</name>
<dbReference type="EMBL" id="FUZU01000001">
    <property type="protein sequence ID" value="SKC52073.1"/>
    <property type="molecule type" value="Genomic_DNA"/>
</dbReference>
<dbReference type="RefSeq" id="WP_079685762.1">
    <property type="nucleotide sequence ID" value="NZ_FUZU01000001.1"/>
</dbReference>
<gene>
    <name evidence="1" type="ORF">SAMN05660236_1208</name>
</gene>
<reference evidence="1 2" key="1">
    <citation type="submission" date="2017-02" db="EMBL/GenBank/DDBJ databases">
        <authorList>
            <person name="Peterson S.W."/>
        </authorList>
    </citation>
    <scope>NUCLEOTIDE SEQUENCE [LARGE SCALE GENOMIC DNA]</scope>
    <source>
        <strain evidence="1 2">DSM 25262</strain>
    </source>
</reference>
<organism evidence="1 2">
    <name type="scientific">Ohtaekwangia koreensis</name>
    <dbReference type="NCBI Taxonomy" id="688867"/>
    <lineage>
        <taxon>Bacteria</taxon>
        <taxon>Pseudomonadati</taxon>
        <taxon>Bacteroidota</taxon>
        <taxon>Cytophagia</taxon>
        <taxon>Cytophagales</taxon>
        <taxon>Fulvivirgaceae</taxon>
        <taxon>Ohtaekwangia</taxon>
    </lineage>
</organism>
<dbReference type="Proteomes" id="UP000190961">
    <property type="component" value="Unassembled WGS sequence"/>
</dbReference>
<accession>A0A1T5JLR4</accession>
<dbReference type="STRING" id="688867.SAMN05660236_1208"/>
<dbReference type="GO" id="GO:0046872">
    <property type="term" value="F:metal ion binding"/>
    <property type="evidence" value="ECO:0007669"/>
    <property type="project" value="InterPro"/>
</dbReference>